<accession>A0A8I1JK66</accession>
<sequence length="158" mass="18064">MSTDRALKAAYEKTFARGWDKVYWALDLHDTCFRATYKPYVYEWINDDVKSALLRLAAHAETHLILWSSVAQEEKPHILKFFEDAGIRISGFNSNPYEKGNSTSHFNEKFYMSVIIDDKAGFHHSEWAKIPDLVDALRVQYPPKVVEPAVPAEAAISS</sequence>
<reference evidence="1" key="1">
    <citation type="submission" date="2020-12" db="EMBL/GenBank/DDBJ databases">
        <title>Enhanced detection system for hospital associated transmission using whole genome sequencing surveillance.</title>
        <authorList>
            <person name="Harrison L.H."/>
            <person name="Van Tyne D."/>
            <person name="Marsh J.W."/>
            <person name="Griffith M.P."/>
            <person name="Snyder D.J."/>
            <person name="Cooper V.S."/>
            <person name="Mustapha M."/>
        </authorList>
    </citation>
    <scope>NUCLEOTIDE SEQUENCE</scope>
    <source>
        <strain evidence="1">PSB00042</strain>
    </source>
</reference>
<gene>
    <name evidence="1" type="ORF">JEU22_04355</name>
</gene>
<organism evidence="1 2">
    <name type="scientific">Pseudomonas putida</name>
    <name type="common">Arthrobacter siderocapsulatus</name>
    <dbReference type="NCBI Taxonomy" id="303"/>
    <lineage>
        <taxon>Bacteria</taxon>
        <taxon>Pseudomonadati</taxon>
        <taxon>Pseudomonadota</taxon>
        <taxon>Gammaproteobacteria</taxon>
        <taxon>Pseudomonadales</taxon>
        <taxon>Pseudomonadaceae</taxon>
        <taxon>Pseudomonas</taxon>
    </lineage>
</organism>
<comment type="caution">
    <text evidence="1">The sequence shown here is derived from an EMBL/GenBank/DDBJ whole genome shotgun (WGS) entry which is preliminary data.</text>
</comment>
<dbReference type="AlphaFoldDB" id="A0A8I1JK66"/>
<dbReference type="InterPro" id="IPR023214">
    <property type="entry name" value="HAD_sf"/>
</dbReference>
<evidence type="ECO:0000313" key="1">
    <source>
        <dbReference type="EMBL" id="MBI6883135.1"/>
    </source>
</evidence>
<protein>
    <submittedName>
        <fullName evidence="1">Uncharacterized protein</fullName>
    </submittedName>
</protein>
<dbReference type="RefSeq" id="WP_198746749.1">
    <property type="nucleotide sequence ID" value="NZ_JAEHTE010000002.1"/>
</dbReference>
<dbReference type="EMBL" id="JAEHTE010000002">
    <property type="protein sequence ID" value="MBI6883135.1"/>
    <property type="molecule type" value="Genomic_DNA"/>
</dbReference>
<proteinExistence type="predicted"/>
<evidence type="ECO:0000313" key="2">
    <source>
        <dbReference type="Proteomes" id="UP000637061"/>
    </source>
</evidence>
<name>A0A8I1JK66_PSEPU</name>
<dbReference type="Gene3D" id="3.40.50.1000">
    <property type="entry name" value="HAD superfamily/HAD-like"/>
    <property type="match status" value="1"/>
</dbReference>
<dbReference type="Proteomes" id="UP000637061">
    <property type="component" value="Unassembled WGS sequence"/>
</dbReference>